<gene>
    <name evidence="4" type="ORF">SAMN06269117_10525</name>
</gene>
<dbReference type="GO" id="GO:0000270">
    <property type="term" value="P:peptidoglycan metabolic process"/>
    <property type="evidence" value="ECO:0007669"/>
    <property type="project" value="InterPro"/>
</dbReference>
<dbReference type="PANTHER" id="PTHR37423:SF2">
    <property type="entry name" value="MEMBRANE-BOUND LYTIC MUREIN TRANSGLYCOSYLASE C"/>
    <property type="match status" value="1"/>
</dbReference>
<dbReference type="EMBL" id="FXTM01000005">
    <property type="protein sequence ID" value="SMO45494.1"/>
    <property type="molecule type" value="Genomic_DNA"/>
</dbReference>
<dbReference type="Gene3D" id="1.10.530.10">
    <property type="match status" value="1"/>
</dbReference>
<comment type="similarity">
    <text evidence="1">Belongs to the transglycosylase Slt family.</text>
</comment>
<dbReference type="Pfam" id="PF01464">
    <property type="entry name" value="SLT"/>
    <property type="match status" value="1"/>
</dbReference>
<dbReference type="CDD" id="cd16894">
    <property type="entry name" value="MltD-like"/>
    <property type="match status" value="1"/>
</dbReference>
<dbReference type="Gene3D" id="3.10.350.10">
    <property type="entry name" value="LysM domain"/>
    <property type="match status" value="1"/>
</dbReference>
<organism evidence="4 5">
    <name type="scientific">Balnearium lithotrophicum</name>
    <dbReference type="NCBI Taxonomy" id="223788"/>
    <lineage>
        <taxon>Bacteria</taxon>
        <taxon>Pseudomonadati</taxon>
        <taxon>Aquificota</taxon>
        <taxon>Aquificia</taxon>
        <taxon>Desulfurobacteriales</taxon>
        <taxon>Desulfurobacteriaceae</taxon>
        <taxon>Balnearium</taxon>
    </lineage>
</organism>
<evidence type="ECO:0000256" key="1">
    <source>
        <dbReference type="ARBA" id="ARBA00007734"/>
    </source>
</evidence>
<dbReference type="SUPFAM" id="SSF53955">
    <property type="entry name" value="Lysozyme-like"/>
    <property type="match status" value="1"/>
</dbReference>
<keyword evidence="5" id="KW-1185">Reference proteome</keyword>
<feature type="domain" description="LysM" evidence="3">
    <location>
        <begin position="298"/>
        <end position="341"/>
    </location>
</feature>
<dbReference type="SUPFAM" id="SSF54106">
    <property type="entry name" value="LysM domain"/>
    <property type="match status" value="1"/>
</dbReference>
<dbReference type="Proteomes" id="UP000317315">
    <property type="component" value="Unassembled WGS sequence"/>
</dbReference>
<dbReference type="RefSeq" id="WP_142934368.1">
    <property type="nucleotide sequence ID" value="NZ_FXTM01000005.1"/>
</dbReference>
<sequence>MRKLFLTALSLSLLPLPSLSHSLKDSVYTESKILLECSLNKNSCETLLDIPWDKPAFQFWLSYYKNRWNKLKLLSQIDSFKLFYPKIVEIFRKEGIPEDLALLSIVESQGNPSAVSKAGAAGLWQLMPSTARRLGLKVNWLIDERFDPIKSTKAAAKYLKELYSIFHRWDLAIAAYNAGPGRIKTRLKKLGNADFWDLTKLPDETLNYVPKFYAVLSVVKGSNILRNGSKETLVTIKVKSRTTLRRIAKALNVRYSTVKKYNRFFRRNIVPPNYYIYLPSKSIRNYHLLKYAKSKKIFIYVPKRRETITLIARKFGVNPKLIREINRLRNNRIYFGKPIIIVKLGEKGRDGKS</sequence>
<dbReference type="OrthoDB" id="9815002at2"/>
<proteinExistence type="inferred from homology"/>
<dbReference type="InterPro" id="IPR008258">
    <property type="entry name" value="Transglycosylase_SLT_dom_1"/>
</dbReference>
<dbReference type="GO" id="GO:0016020">
    <property type="term" value="C:membrane"/>
    <property type="evidence" value="ECO:0007669"/>
    <property type="project" value="InterPro"/>
</dbReference>
<evidence type="ECO:0000313" key="5">
    <source>
        <dbReference type="Proteomes" id="UP000317315"/>
    </source>
</evidence>
<protein>
    <submittedName>
        <fullName evidence="4">Membrane-bound lytic murein transglycosylase D</fullName>
    </submittedName>
</protein>
<evidence type="ECO:0000256" key="2">
    <source>
        <dbReference type="SAM" id="SignalP"/>
    </source>
</evidence>
<evidence type="ECO:0000313" key="4">
    <source>
        <dbReference type="EMBL" id="SMO45494.1"/>
    </source>
</evidence>
<dbReference type="Pfam" id="PF01476">
    <property type="entry name" value="LysM"/>
    <property type="match status" value="1"/>
</dbReference>
<dbReference type="AlphaFoldDB" id="A0A521BEJ1"/>
<accession>A0A521BEJ1</accession>
<dbReference type="SMART" id="SM00257">
    <property type="entry name" value="LysM"/>
    <property type="match status" value="2"/>
</dbReference>
<reference evidence="4 5" key="1">
    <citation type="submission" date="2017-05" db="EMBL/GenBank/DDBJ databases">
        <authorList>
            <person name="Varghese N."/>
            <person name="Submissions S."/>
        </authorList>
    </citation>
    <scope>NUCLEOTIDE SEQUENCE [LARGE SCALE GENOMIC DNA]</scope>
    <source>
        <strain evidence="4 5">DSM 16304</strain>
    </source>
</reference>
<dbReference type="InterPro" id="IPR036779">
    <property type="entry name" value="LysM_dom_sf"/>
</dbReference>
<dbReference type="PROSITE" id="PS51782">
    <property type="entry name" value="LYSM"/>
    <property type="match status" value="1"/>
</dbReference>
<feature type="chain" id="PRO_5022111203" evidence="2">
    <location>
        <begin position="21"/>
        <end position="353"/>
    </location>
</feature>
<name>A0A521BEJ1_9BACT</name>
<keyword evidence="2" id="KW-0732">Signal</keyword>
<dbReference type="PROSITE" id="PS00922">
    <property type="entry name" value="TRANSGLYCOSYLASE"/>
    <property type="match status" value="1"/>
</dbReference>
<dbReference type="PANTHER" id="PTHR37423">
    <property type="entry name" value="SOLUBLE LYTIC MUREIN TRANSGLYCOSYLASE-RELATED"/>
    <property type="match status" value="1"/>
</dbReference>
<evidence type="ECO:0000259" key="3">
    <source>
        <dbReference type="PROSITE" id="PS51782"/>
    </source>
</evidence>
<dbReference type="GO" id="GO:0008933">
    <property type="term" value="F:peptidoglycan lytic transglycosylase activity"/>
    <property type="evidence" value="ECO:0007669"/>
    <property type="project" value="InterPro"/>
</dbReference>
<feature type="signal peptide" evidence="2">
    <location>
        <begin position="1"/>
        <end position="20"/>
    </location>
</feature>
<dbReference type="InterPro" id="IPR000189">
    <property type="entry name" value="Transglyc_AS"/>
</dbReference>
<dbReference type="InterPro" id="IPR018392">
    <property type="entry name" value="LysM"/>
</dbReference>
<dbReference type="InterPro" id="IPR023346">
    <property type="entry name" value="Lysozyme-like_dom_sf"/>
</dbReference>